<organism evidence="4">
    <name type="scientific">Glycine max</name>
    <name type="common">Soybean</name>
    <name type="synonym">Glycine hispida</name>
    <dbReference type="NCBI Taxonomy" id="3847"/>
    <lineage>
        <taxon>Eukaryota</taxon>
        <taxon>Viridiplantae</taxon>
        <taxon>Streptophyta</taxon>
        <taxon>Embryophyta</taxon>
        <taxon>Tracheophyta</taxon>
        <taxon>Spermatophyta</taxon>
        <taxon>Magnoliopsida</taxon>
        <taxon>eudicotyledons</taxon>
        <taxon>Gunneridae</taxon>
        <taxon>Pentapetalae</taxon>
        <taxon>rosids</taxon>
        <taxon>fabids</taxon>
        <taxon>Fabales</taxon>
        <taxon>Fabaceae</taxon>
        <taxon>Papilionoideae</taxon>
        <taxon>50 kb inversion clade</taxon>
        <taxon>NPAAA clade</taxon>
        <taxon>indigoferoid/millettioid clade</taxon>
        <taxon>Phaseoleae</taxon>
        <taxon>Glycine</taxon>
        <taxon>Glycine subgen. Soja</taxon>
    </lineage>
</organism>
<sequence>MKNPVRQVDNNRTTIVVAKACEGDPNVVSMKLVDFNERTLVELAKMITVDELPFKFVEYEGFRNFMEAAQPYFKIPLLRKNILKFCLIGDHKVETIGIDLENCLKEWGIQKNCCVIVDNTSTNNSSCICGVSHILNLIVCDGLKEIDSSISKIRVACKFVRTSPSRLATFKRCAKEVSLNLKAMLTLDVSTRWNSIYLMLDMTTNMQRKFNKYWESGEINYLLFVTVFLDPLYKFDYIEFCFKKMYRVDKTKEMLKKLDDLIRKMFAKYALEHPISIDSSNSSTLASNRASQEQKSELDKFLEDDNEELHKDDNEDDNFGFDILAWLKMKESKYHVLSFMARDILVILVSTVSFEFPFSTGGLVLDLFLSSLSFTIVETLICIQNWLKTNK</sequence>
<evidence type="ECO:0008006" key="7">
    <source>
        <dbReference type="Google" id="ProtNLM"/>
    </source>
</evidence>
<reference evidence="4" key="3">
    <citation type="submission" date="2018-07" db="EMBL/GenBank/DDBJ databases">
        <title>WGS assembly of Glycine max.</title>
        <authorList>
            <person name="Schmutz J."/>
            <person name="Cannon S."/>
            <person name="Schlueter J."/>
            <person name="Ma J."/>
            <person name="Mitros T."/>
            <person name="Nelson W."/>
            <person name="Hyten D."/>
            <person name="Song Q."/>
            <person name="Thelen J."/>
            <person name="Cheng J."/>
            <person name="Xu D."/>
            <person name="Hellsten U."/>
            <person name="May G."/>
            <person name="Yu Y."/>
            <person name="Sakurai T."/>
            <person name="Umezawa T."/>
            <person name="Bhattacharyya M."/>
            <person name="Sandhu D."/>
            <person name="Valliyodan B."/>
            <person name="Lindquist E."/>
            <person name="Peto M."/>
            <person name="Grant D."/>
            <person name="Shu S."/>
            <person name="Goodstein D."/>
            <person name="Barry K."/>
            <person name="Futrell-Griggs M."/>
            <person name="Abernathy B."/>
            <person name="Du J."/>
            <person name="Tian Z."/>
            <person name="Zhu L."/>
            <person name="Gill N."/>
            <person name="Joshi T."/>
            <person name="Libault M."/>
            <person name="Sethuraman A."/>
            <person name="Zhang X."/>
            <person name="Shinozaki K."/>
            <person name="Nguyen H."/>
            <person name="Wing R."/>
            <person name="Cregan P."/>
            <person name="Specht J."/>
            <person name="Grimwood J."/>
            <person name="Rokhsar D."/>
            <person name="Stacey G."/>
            <person name="Shoemaker R."/>
            <person name="Jackson S."/>
        </authorList>
    </citation>
    <scope>NUCLEOTIDE SEQUENCE</scope>
    <source>
        <tissue evidence="4">Callus</tissue>
    </source>
</reference>
<dbReference type="InterPro" id="IPR012337">
    <property type="entry name" value="RNaseH-like_sf"/>
</dbReference>
<dbReference type="GO" id="GO:0003677">
    <property type="term" value="F:DNA binding"/>
    <property type="evidence" value="ECO:0007669"/>
    <property type="project" value="UniProtKB-KW"/>
</dbReference>
<dbReference type="InterPro" id="IPR052035">
    <property type="entry name" value="ZnF_BED_domain_contain"/>
</dbReference>
<proteinExistence type="predicted"/>
<dbReference type="Gramene" id="KRG90542">
    <property type="protein sequence ID" value="KRG90542"/>
    <property type="gene ID" value="GLYMA_20G098000"/>
</dbReference>
<dbReference type="Proteomes" id="UP000008827">
    <property type="component" value="Chromosome 20"/>
</dbReference>
<dbReference type="EMBL" id="CM000853">
    <property type="protein sequence ID" value="KRG90542.1"/>
    <property type="molecule type" value="Genomic_DNA"/>
</dbReference>
<dbReference type="Pfam" id="PF05699">
    <property type="entry name" value="Dimer_Tnp_hAT"/>
    <property type="match status" value="1"/>
</dbReference>
<dbReference type="InterPro" id="IPR025525">
    <property type="entry name" value="hAT-like_transposase_RNase-H"/>
</dbReference>
<dbReference type="PaxDb" id="3847-GLYMA20G23031.1"/>
<dbReference type="InterPro" id="IPR008906">
    <property type="entry name" value="HATC_C_dom"/>
</dbReference>
<protein>
    <recommendedName>
        <fullName evidence="7">hAT-like transposase RNase-H fold domain-containing protein</fullName>
    </recommendedName>
</protein>
<dbReference type="GO" id="GO:0005634">
    <property type="term" value="C:nucleus"/>
    <property type="evidence" value="ECO:0007669"/>
    <property type="project" value="UniProtKB-SubCell"/>
</dbReference>
<dbReference type="Pfam" id="PF14372">
    <property type="entry name" value="hAT-like_RNase-H"/>
    <property type="match status" value="1"/>
</dbReference>
<dbReference type="PANTHER" id="PTHR46481:SF2">
    <property type="entry name" value="BED-TYPE DOMAIN-CONTAINING PROTEIN"/>
    <property type="match status" value="1"/>
</dbReference>
<dbReference type="GO" id="GO:0046983">
    <property type="term" value="F:protein dimerization activity"/>
    <property type="evidence" value="ECO:0007669"/>
    <property type="project" value="InterPro"/>
</dbReference>
<evidence type="ECO:0000259" key="3">
    <source>
        <dbReference type="Pfam" id="PF14372"/>
    </source>
</evidence>
<name>A0A0R0ELE3_SOYBN</name>
<gene>
    <name evidence="4" type="ORF">GLYMA_20G098000</name>
</gene>
<dbReference type="PANTHER" id="PTHR46481">
    <property type="entry name" value="ZINC FINGER BED DOMAIN-CONTAINING PROTEIN 4"/>
    <property type="match status" value="1"/>
</dbReference>
<feature type="domain" description="HAT C-terminal dimerisation" evidence="2">
    <location>
        <begin position="297"/>
        <end position="387"/>
    </location>
</feature>
<dbReference type="OMA" id="YWESAKI"/>
<evidence type="ECO:0000256" key="1">
    <source>
        <dbReference type="ARBA" id="ARBA00023125"/>
    </source>
</evidence>
<reference evidence="5" key="2">
    <citation type="submission" date="2018-02" db="UniProtKB">
        <authorList>
            <consortium name="EnsemblPlants"/>
        </authorList>
    </citation>
    <scope>IDENTIFICATION</scope>
    <source>
        <strain evidence="5">Williams 82</strain>
    </source>
</reference>
<accession>A0A0R0ELE3</accession>
<dbReference type="GO" id="GO:0008270">
    <property type="term" value="F:zinc ion binding"/>
    <property type="evidence" value="ECO:0007669"/>
    <property type="project" value="UniProtKB-KW"/>
</dbReference>
<feature type="domain" description="hAT-like transposase RNase-H fold" evidence="3">
    <location>
        <begin position="194"/>
        <end position="269"/>
    </location>
</feature>
<reference evidence="4 5" key="1">
    <citation type="journal article" date="2010" name="Nature">
        <title>Genome sequence of the palaeopolyploid soybean.</title>
        <authorList>
            <person name="Schmutz J."/>
            <person name="Cannon S.B."/>
            <person name="Schlueter J."/>
            <person name="Ma J."/>
            <person name="Mitros T."/>
            <person name="Nelson W."/>
            <person name="Hyten D.L."/>
            <person name="Song Q."/>
            <person name="Thelen J.J."/>
            <person name="Cheng J."/>
            <person name="Xu D."/>
            <person name="Hellsten U."/>
            <person name="May G.D."/>
            <person name="Yu Y."/>
            <person name="Sakurai T."/>
            <person name="Umezawa T."/>
            <person name="Bhattacharyya M.K."/>
            <person name="Sandhu D."/>
            <person name="Valliyodan B."/>
            <person name="Lindquist E."/>
            <person name="Peto M."/>
            <person name="Grant D."/>
            <person name="Shu S."/>
            <person name="Goodstein D."/>
            <person name="Barry K."/>
            <person name="Futrell-Griggs M."/>
            <person name="Abernathy B."/>
            <person name="Du J."/>
            <person name="Tian Z."/>
            <person name="Zhu L."/>
            <person name="Gill N."/>
            <person name="Joshi T."/>
            <person name="Libault M."/>
            <person name="Sethuraman A."/>
            <person name="Zhang X.-C."/>
            <person name="Shinozaki K."/>
            <person name="Nguyen H.T."/>
            <person name="Wing R.A."/>
            <person name="Cregan P."/>
            <person name="Specht J."/>
            <person name="Grimwood J."/>
            <person name="Rokhsar D."/>
            <person name="Stacey G."/>
            <person name="Shoemaker R.C."/>
            <person name="Jackson S.A."/>
        </authorList>
    </citation>
    <scope>NUCLEOTIDE SEQUENCE</scope>
    <source>
        <strain evidence="5">cv. Williams 82</strain>
        <tissue evidence="4">Callus</tissue>
    </source>
</reference>
<dbReference type="EnsemblPlants" id="KRG90542">
    <property type="protein sequence ID" value="KRG90542"/>
    <property type="gene ID" value="GLYMA_20G098000"/>
</dbReference>
<evidence type="ECO:0000313" key="6">
    <source>
        <dbReference type="Proteomes" id="UP000008827"/>
    </source>
</evidence>
<dbReference type="STRING" id="3847.A0A0R0ELE3"/>
<keyword evidence="1" id="KW-0238">DNA-binding</keyword>
<evidence type="ECO:0000313" key="4">
    <source>
        <dbReference type="EMBL" id="KRG90542.1"/>
    </source>
</evidence>
<dbReference type="AlphaFoldDB" id="A0A0R0ELE3"/>
<evidence type="ECO:0000259" key="2">
    <source>
        <dbReference type="Pfam" id="PF05699"/>
    </source>
</evidence>
<keyword evidence="6" id="KW-1185">Reference proteome</keyword>
<dbReference type="SUPFAM" id="SSF53098">
    <property type="entry name" value="Ribonuclease H-like"/>
    <property type="match status" value="1"/>
</dbReference>
<dbReference type="InParanoid" id="A0A0R0ELE3"/>
<evidence type="ECO:0000313" key="5">
    <source>
        <dbReference type="EnsemblPlants" id="KRG90542"/>
    </source>
</evidence>